<sequence length="130" mass="14040">MLVLKKISIKKLTIYVLIIILAISGAGLMLYQNQKLTSGQPAVADDPARYDKFITGAALPGSEIMSNQLLADPLKTEATSSQPLGANKIKNNQGIDLTIFSQEKFKALEANIIIPQADSGLGKRDLFKPN</sequence>
<name>A0A1F5S8S8_9BACT</name>
<evidence type="ECO:0000313" key="2">
    <source>
        <dbReference type="EMBL" id="OGF23114.1"/>
    </source>
</evidence>
<dbReference type="AlphaFoldDB" id="A0A1F5S8S8"/>
<proteinExistence type="predicted"/>
<keyword evidence="1" id="KW-0812">Transmembrane</keyword>
<keyword evidence="1" id="KW-0472">Membrane</keyword>
<feature type="transmembrane region" description="Helical" evidence="1">
    <location>
        <begin position="12"/>
        <end position="31"/>
    </location>
</feature>
<evidence type="ECO:0000313" key="3">
    <source>
        <dbReference type="Proteomes" id="UP000176877"/>
    </source>
</evidence>
<dbReference type="Proteomes" id="UP000176877">
    <property type="component" value="Unassembled WGS sequence"/>
</dbReference>
<comment type="caution">
    <text evidence="2">The sequence shown here is derived from an EMBL/GenBank/DDBJ whole genome shotgun (WGS) entry which is preliminary data.</text>
</comment>
<protein>
    <submittedName>
        <fullName evidence="2">Uncharacterized protein</fullName>
    </submittedName>
</protein>
<keyword evidence="1" id="KW-1133">Transmembrane helix</keyword>
<reference evidence="2 3" key="1">
    <citation type="journal article" date="2016" name="Nat. Commun.">
        <title>Thousands of microbial genomes shed light on interconnected biogeochemical processes in an aquifer system.</title>
        <authorList>
            <person name="Anantharaman K."/>
            <person name="Brown C.T."/>
            <person name="Hug L.A."/>
            <person name="Sharon I."/>
            <person name="Castelle C.J."/>
            <person name="Probst A.J."/>
            <person name="Thomas B.C."/>
            <person name="Singh A."/>
            <person name="Wilkins M.J."/>
            <person name="Karaoz U."/>
            <person name="Brodie E.L."/>
            <person name="Williams K.H."/>
            <person name="Hubbard S.S."/>
            <person name="Banfield J.F."/>
        </authorList>
    </citation>
    <scope>NUCLEOTIDE SEQUENCE [LARGE SCALE GENOMIC DNA]</scope>
</reference>
<gene>
    <name evidence="2" type="ORF">A3D45_03295</name>
</gene>
<dbReference type="EMBL" id="MFFT01000026">
    <property type="protein sequence ID" value="OGF23114.1"/>
    <property type="molecule type" value="Genomic_DNA"/>
</dbReference>
<organism evidence="2 3">
    <name type="scientific">Candidatus Falkowbacteria bacterium RIFCSPHIGHO2_02_FULL_42_9</name>
    <dbReference type="NCBI Taxonomy" id="1797986"/>
    <lineage>
        <taxon>Bacteria</taxon>
        <taxon>Candidatus Falkowiibacteriota</taxon>
    </lineage>
</organism>
<accession>A0A1F5S8S8</accession>
<evidence type="ECO:0000256" key="1">
    <source>
        <dbReference type="SAM" id="Phobius"/>
    </source>
</evidence>